<evidence type="ECO:0000259" key="4">
    <source>
        <dbReference type="PROSITE" id="PS50043"/>
    </source>
</evidence>
<dbReference type="InterPro" id="IPR036388">
    <property type="entry name" value="WH-like_DNA-bd_sf"/>
</dbReference>
<accession>A0A810L9I8</accession>
<dbReference type="Pfam" id="PF13191">
    <property type="entry name" value="AAA_16"/>
    <property type="match status" value="1"/>
</dbReference>
<dbReference type="SUPFAM" id="SSF46894">
    <property type="entry name" value="C-terminal effector domain of the bipartite response regulators"/>
    <property type="match status" value="1"/>
</dbReference>
<reference evidence="5" key="1">
    <citation type="submission" date="2020-08" db="EMBL/GenBank/DDBJ databases">
        <title>Whole genome shotgun sequence of Actinocatenispora sera NBRC 101916.</title>
        <authorList>
            <person name="Komaki H."/>
            <person name="Tamura T."/>
        </authorList>
    </citation>
    <scope>NUCLEOTIDE SEQUENCE</scope>
    <source>
        <strain evidence="5">NBRC 101916</strain>
    </source>
</reference>
<dbReference type="OrthoDB" id="3514764at2"/>
<dbReference type="KEGG" id="aser:Asera_63380"/>
<evidence type="ECO:0000256" key="2">
    <source>
        <dbReference type="ARBA" id="ARBA00022840"/>
    </source>
</evidence>
<dbReference type="Pfam" id="PF00196">
    <property type="entry name" value="GerE"/>
    <property type="match status" value="1"/>
</dbReference>
<keyword evidence="1" id="KW-0547">Nucleotide-binding</keyword>
<dbReference type="GO" id="GO:0003677">
    <property type="term" value="F:DNA binding"/>
    <property type="evidence" value="ECO:0007669"/>
    <property type="project" value="InterPro"/>
</dbReference>
<feature type="region of interest" description="Disordered" evidence="3">
    <location>
        <begin position="432"/>
        <end position="464"/>
    </location>
</feature>
<evidence type="ECO:0000313" key="5">
    <source>
        <dbReference type="EMBL" id="BCJ32230.1"/>
    </source>
</evidence>
<sequence length="950" mass="98563">MLYGRQAELDALHELLAAVRAGAGAGLVLRGEAGIGKTALLDALAATDGVRVLRAAGVESEVELPFAGLHLLLRPVLDRVGTLPEVQATALRGALGLAAGNGTDSDGFLVGLAALSLLAELAADRPLLVLVDDAQWLDRASAAALLFAARRLDADSVGMIFATRDVPDFPTPGLPELRLAGLADDAAGELLDAGGTGLDPVRRDRVLAAAAGNPLALLELPGALGDAADHGALPLTDRLRAAFRARLAGLTDGVRDLLLVAALDGTGELPVLLRAAARFGAGTGTGTGELDTAVRAGLLTVLDPDDRVAFRHPLVRATVAQDAPPGRRIAAHTALAAAWDTPGGADRRAWHLAAAATAPDEQIAVALTEAAARAAGRHGHAAEAAAYARAAELSEAADARLRRLTLAAEAAAEAGELDRSARLAADATAALAGTSPAGAEGRPATGEPSAGTDPSPVDDVDVRRAGGADPRLAARLLSVRAAASFWRGSLGTAHRAYLRAADLLAPIDAGASTALLVEAVHVGWYTGERELAEAYDRLATALGSDPGTPNAGDCEATAMARLTLLGVGPAIGRATPTEPSPDEAMATVRRLVARPGWQIMTAAVGIVLGQDGSTIDIGAEEVAQAHRHGRIGRLPQALFYLASGRAYAGWHEAAARDAATGVELAHATDQRQWAGRLREPLAHLAAVAGDEARVHRLVDDARADAAASDPDWDVPWVHSSLGLVELSLGRAEPALAELSALAAQRALFHIPAIRSVPDLVEAAVRAGRPDAAADALHQYRRWAAHTGQGWVAALVLRCEALLADDATAEQKYEAALAGSRRANRPFETARTALLYGEWLRRLRRRTEAREHLQAAVRAFDRLAAPPWAQRARAELAAAGQASEQAPTDTLAVLTPQERQIVLLAARGLSNKDIAGRLFLSPRTVGYHLYKAYPKLGVLSRGELPAVVGGS</sequence>
<dbReference type="PRINTS" id="PR00038">
    <property type="entry name" value="HTHLUXR"/>
</dbReference>
<dbReference type="InterPro" id="IPR027417">
    <property type="entry name" value="P-loop_NTPase"/>
</dbReference>
<dbReference type="Gene3D" id="1.10.10.10">
    <property type="entry name" value="Winged helix-like DNA-binding domain superfamily/Winged helix DNA-binding domain"/>
    <property type="match status" value="1"/>
</dbReference>
<dbReference type="SMART" id="SM00421">
    <property type="entry name" value="HTH_LUXR"/>
    <property type="match status" value="1"/>
</dbReference>
<dbReference type="EMBL" id="AP023354">
    <property type="protein sequence ID" value="BCJ32230.1"/>
    <property type="molecule type" value="Genomic_DNA"/>
</dbReference>
<organism evidence="5 6">
    <name type="scientific">Actinocatenispora sera</name>
    <dbReference type="NCBI Taxonomy" id="390989"/>
    <lineage>
        <taxon>Bacteria</taxon>
        <taxon>Bacillati</taxon>
        <taxon>Actinomycetota</taxon>
        <taxon>Actinomycetes</taxon>
        <taxon>Micromonosporales</taxon>
        <taxon>Micromonosporaceae</taxon>
        <taxon>Actinocatenispora</taxon>
    </lineage>
</organism>
<dbReference type="InterPro" id="IPR000792">
    <property type="entry name" value="Tscrpt_reg_LuxR_C"/>
</dbReference>
<protein>
    <submittedName>
        <fullName evidence="5">Helix-turn-helix transcriptional regulator</fullName>
    </submittedName>
</protein>
<dbReference type="PANTHER" id="PTHR16305">
    <property type="entry name" value="TESTICULAR SOLUBLE ADENYLYL CYCLASE"/>
    <property type="match status" value="1"/>
</dbReference>
<dbReference type="GO" id="GO:0006355">
    <property type="term" value="P:regulation of DNA-templated transcription"/>
    <property type="evidence" value="ECO:0007669"/>
    <property type="project" value="InterPro"/>
</dbReference>
<dbReference type="SUPFAM" id="SSF52540">
    <property type="entry name" value="P-loop containing nucleoside triphosphate hydrolases"/>
    <property type="match status" value="1"/>
</dbReference>
<feature type="domain" description="HTH luxR-type" evidence="4">
    <location>
        <begin position="886"/>
        <end position="950"/>
    </location>
</feature>
<name>A0A810L9I8_9ACTN</name>
<evidence type="ECO:0000256" key="1">
    <source>
        <dbReference type="ARBA" id="ARBA00022741"/>
    </source>
</evidence>
<proteinExistence type="predicted"/>
<evidence type="ECO:0000256" key="3">
    <source>
        <dbReference type="SAM" id="MobiDB-lite"/>
    </source>
</evidence>
<dbReference type="PROSITE" id="PS50043">
    <property type="entry name" value="HTH_LUXR_2"/>
    <property type="match status" value="1"/>
</dbReference>
<dbReference type="AlphaFoldDB" id="A0A810L9I8"/>
<gene>
    <name evidence="5" type="ORF">Asera_63380</name>
</gene>
<dbReference type="GO" id="GO:0004016">
    <property type="term" value="F:adenylate cyclase activity"/>
    <property type="evidence" value="ECO:0007669"/>
    <property type="project" value="TreeGrafter"/>
</dbReference>
<dbReference type="PANTHER" id="PTHR16305:SF35">
    <property type="entry name" value="TRANSCRIPTIONAL ACTIVATOR DOMAIN"/>
    <property type="match status" value="1"/>
</dbReference>
<dbReference type="InterPro" id="IPR016032">
    <property type="entry name" value="Sig_transdc_resp-reg_C-effctor"/>
</dbReference>
<dbReference type="GO" id="GO:0005524">
    <property type="term" value="F:ATP binding"/>
    <property type="evidence" value="ECO:0007669"/>
    <property type="project" value="UniProtKB-KW"/>
</dbReference>
<dbReference type="CDD" id="cd06170">
    <property type="entry name" value="LuxR_C_like"/>
    <property type="match status" value="1"/>
</dbReference>
<dbReference type="GO" id="GO:0005737">
    <property type="term" value="C:cytoplasm"/>
    <property type="evidence" value="ECO:0007669"/>
    <property type="project" value="TreeGrafter"/>
</dbReference>
<dbReference type="InterPro" id="IPR041664">
    <property type="entry name" value="AAA_16"/>
</dbReference>
<keyword evidence="2" id="KW-0067">ATP-binding</keyword>
<dbReference type="RefSeq" id="WP_030447226.1">
    <property type="nucleotide sequence ID" value="NZ_AP023354.1"/>
</dbReference>
<dbReference type="Proteomes" id="UP000680750">
    <property type="component" value="Chromosome"/>
</dbReference>
<evidence type="ECO:0000313" key="6">
    <source>
        <dbReference type="Proteomes" id="UP000680750"/>
    </source>
</evidence>
<dbReference type="Gene3D" id="3.40.50.300">
    <property type="entry name" value="P-loop containing nucleotide triphosphate hydrolases"/>
    <property type="match status" value="1"/>
</dbReference>
<keyword evidence="6" id="KW-1185">Reference proteome</keyword>